<feature type="domain" description="Glucose-methanol-choline oxidoreductase N-terminal" evidence="18">
    <location>
        <begin position="126"/>
        <end position="149"/>
    </location>
</feature>
<dbReference type="OrthoDB" id="3587784at2"/>
<comment type="cofactor">
    <cofactor evidence="1">
        <name>FAD</name>
        <dbReference type="ChEBI" id="CHEBI:57692"/>
    </cofactor>
</comment>
<comment type="caution">
    <text evidence="19">The sequence shown here is derived from an EMBL/GenBank/DDBJ whole genome shotgun (WGS) entry which is preliminary data.</text>
</comment>
<evidence type="ECO:0000256" key="15">
    <source>
        <dbReference type="ARBA" id="ARBA00049778"/>
    </source>
</evidence>
<dbReference type="AlphaFoldDB" id="A0A541BPW6"/>
<keyword evidence="3" id="KW-0153">Cholesterol metabolism</keyword>
<evidence type="ECO:0000256" key="2">
    <source>
        <dbReference type="ARBA" id="ARBA00010790"/>
    </source>
</evidence>
<dbReference type="GO" id="GO:0050660">
    <property type="term" value="F:flavin adenine dinucleotide binding"/>
    <property type="evidence" value="ECO:0007669"/>
    <property type="project" value="InterPro"/>
</dbReference>
<dbReference type="InterPro" id="IPR007867">
    <property type="entry name" value="GMC_OxRtase_C"/>
</dbReference>
<dbReference type="PANTHER" id="PTHR47470">
    <property type="entry name" value="CHOLESTEROL OXIDASE"/>
    <property type="match status" value="1"/>
</dbReference>
<accession>A0A541BPW6</accession>
<evidence type="ECO:0000256" key="8">
    <source>
        <dbReference type="ARBA" id="ARBA00023166"/>
    </source>
</evidence>
<dbReference type="InterPro" id="IPR036188">
    <property type="entry name" value="FAD/NAD-bd_sf"/>
</dbReference>
<evidence type="ECO:0000256" key="7">
    <source>
        <dbReference type="ARBA" id="ARBA00023098"/>
    </source>
</evidence>
<feature type="signal peptide" evidence="17">
    <location>
        <begin position="1"/>
        <end position="16"/>
    </location>
</feature>
<comment type="similarity">
    <text evidence="2 16">Belongs to the GMC oxidoreductase family.</text>
</comment>
<name>A0A541BPW6_9NOCA</name>
<evidence type="ECO:0000256" key="5">
    <source>
        <dbReference type="ARBA" id="ARBA00022827"/>
    </source>
</evidence>
<evidence type="ECO:0000256" key="16">
    <source>
        <dbReference type="RuleBase" id="RU003968"/>
    </source>
</evidence>
<evidence type="ECO:0000256" key="17">
    <source>
        <dbReference type="SAM" id="SignalP"/>
    </source>
</evidence>
<organism evidence="19 20">
    <name type="scientific">Rhodococcus spelaei</name>
    <dbReference type="NCBI Taxonomy" id="2546320"/>
    <lineage>
        <taxon>Bacteria</taxon>
        <taxon>Bacillati</taxon>
        <taxon>Actinomycetota</taxon>
        <taxon>Actinomycetes</taxon>
        <taxon>Mycobacteriales</taxon>
        <taxon>Nocardiaceae</taxon>
        <taxon>Rhodococcus</taxon>
    </lineage>
</organism>
<dbReference type="InterPro" id="IPR000172">
    <property type="entry name" value="GMC_OxRdtase_N"/>
</dbReference>
<feature type="chain" id="PRO_5039475385" description="Cholesterol oxidase" evidence="17">
    <location>
        <begin position="17"/>
        <end position="524"/>
    </location>
</feature>
<keyword evidence="5 16" id="KW-0274">FAD</keyword>
<dbReference type="GO" id="GO:0004769">
    <property type="term" value="F:steroid Delta-isomerase activity"/>
    <property type="evidence" value="ECO:0007669"/>
    <property type="project" value="UniProtKB-EC"/>
</dbReference>
<dbReference type="InterPro" id="IPR052542">
    <property type="entry name" value="Cholesterol_Oxidase"/>
</dbReference>
<keyword evidence="6" id="KW-0560">Oxidoreductase</keyword>
<dbReference type="SUPFAM" id="SSF54373">
    <property type="entry name" value="FAD-linked reductases, C-terminal domain"/>
    <property type="match status" value="1"/>
</dbReference>
<keyword evidence="20" id="KW-1185">Reference proteome</keyword>
<dbReference type="Gene3D" id="3.30.410.10">
    <property type="entry name" value="Cholesterol Oxidase, domain 2"/>
    <property type="match status" value="1"/>
</dbReference>
<dbReference type="PROSITE" id="PS00623">
    <property type="entry name" value="GMC_OXRED_1"/>
    <property type="match status" value="1"/>
</dbReference>
<comment type="pathway">
    <text evidence="12">Steroid metabolism; cholesterol degradation.</text>
</comment>
<dbReference type="EMBL" id="VIGH01000002">
    <property type="protein sequence ID" value="TQF74369.1"/>
    <property type="molecule type" value="Genomic_DNA"/>
</dbReference>
<dbReference type="RefSeq" id="WP_142096742.1">
    <property type="nucleotide sequence ID" value="NZ_VIGH01000002.1"/>
</dbReference>
<dbReference type="Gene3D" id="3.50.50.60">
    <property type="entry name" value="FAD/NAD(P)-binding domain"/>
    <property type="match status" value="1"/>
</dbReference>
<dbReference type="Pfam" id="PF05199">
    <property type="entry name" value="GMC_oxred_C"/>
    <property type="match status" value="1"/>
</dbReference>
<evidence type="ECO:0000256" key="10">
    <source>
        <dbReference type="ARBA" id="ARBA00023235"/>
    </source>
</evidence>
<dbReference type="GO" id="GO:0016995">
    <property type="term" value="F:cholesterol oxidase activity"/>
    <property type="evidence" value="ECO:0007669"/>
    <property type="project" value="UniProtKB-EC"/>
</dbReference>
<dbReference type="GO" id="GO:0008203">
    <property type="term" value="P:cholesterol metabolic process"/>
    <property type="evidence" value="ECO:0007669"/>
    <property type="project" value="UniProtKB-KW"/>
</dbReference>
<evidence type="ECO:0000256" key="6">
    <source>
        <dbReference type="ARBA" id="ARBA00023002"/>
    </source>
</evidence>
<evidence type="ECO:0000256" key="3">
    <source>
        <dbReference type="ARBA" id="ARBA00022548"/>
    </source>
</evidence>
<evidence type="ECO:0000256" key="1">
    <source>
        <dbReference type="ARBA" id="ARBA00001974"/>
    </source>
</evidence>
<dbReference type="SUPFAM" id="SSF51905">
    <property type="entry name" value="FAD/NAD(P)-binding domain"/>
    <property type="match status" value="1"/>
</dbReference>
<keyword evidence="8" id="KW-1207">Sterol metabolism</keyword>
<proteinExistence type="inferred from homology"/>
<keyword evidence="17" id="KW-0732">Signal</keyword>
<evidence type="ECO:0000313" key="19">
    <source>
        <dbReference type="EMBL" id="TQF74369.1"/>
    </source>
</evidence>
<evidence type="ECO:0000313" key="20">
    <source>
        <dbReference type="Proteomes" id="UP000316256"/>
    </source>
</evidence>
<keyword evidence="9" id="KW-0753">Steroid metabolism</keyword>
<reference evidence="19 20" key="1">
    <citation type="submission" date="2019-06" db="EMBL/GenBank/DDBJ databases">
        <title>Rhodococcus spaelei sp. nov., isolated from a cave.</title>
        <authorList>
            <person name="Lee S.D."/>
        </authorList>
    </citation>
    <scope>NUCLEOTIDE SEQUENCE [LARGE SCALE GENOMIC DNA]</scope>
    <source>
        <strain evidence="19 20">C9-5</strain>
    </source>
</reference>
<gene>
    <name evidence="19" type="ORF">FK531_06600</name>
</gene>
<dbReference type="Pfam" id="PF00890">
    <property type="entry name" value="FAD_binding_2"/>
    <property type="match status" value="1"/>
</dbReference>
<evidence type="ECO:0000256" key="11">
    <source>
        <dbReference type="ARBA" id="ARBA00038856"/>
    </source>
</evidence>
<protein>
    <recommendedName>
        <fullName evidence="14">Cholesterol oxidase</fullName>
        <ecNumber evidence="13">1.1.3.6</ecNumber>
        <ecNumber evidence="11">5.3.3.1</ecNumber>
    </recommendedName>
    <alternativeName>
        <fullName evidence="15">Cholesterol isomerase</fullName>
    </alternativeName>
</protein>
<dbReference type="Proteomes" id="UP000316256">
    <property type="component" value="Unassembled WGS sequence"/>
</dbReference>
<dbReference type="Pfam" id="PF00732">
    <property type="entry name" value="GMC_oxred_N"/>
    <property type="match status" value="1"/>
</dbReference>
<evidence type="ECO:0000256" key="14">
    <source>
        <dbReference type="ARBA" id="ARBA00049744"/>
    </source>
</evidence>
<dbReference type="PANTHER" id="PTHR47470:SF1">
    <property type="entry name" value="FAD-DEPENDENT OXIDOREDUCTASE 2 FAD BINDING DOMAIN-CONTAINING PROTEIN"/>
    <property type="match status" value="1"/>
</dbReference>
<dbReference type="Pfam" id="PF22500">
    <property type="entry name" value="GMC_oxred_C_1st"/>
    <property type="match status" value="1"/>
</dbReference>
<keyword evidence="4 16" id="KW-0285">Flavoprotein</keyword>
<dbReference type="InterPro" id="IPR003953">
    <property type="entry name" value="FAD-dep_OxRdtase_2_FAD-bd"/>
</dbReference>
<evidence type="ECO:0000256" key="4">
    <source>
        <dbReference type="ARBA" id="ARBA00022630"/>
    </source>
</evidence>
<dbReference type="EC" id="5.3.3.1" evidence="11"/>
<evidence type="ECO:0000256" key="13">
    <source>
        <dbReference type="ARBA" id="ARBA00049723"/>
    </source>
</evidence>
<evidence type="ECO:0000259" key="18">
    <source>
        <dbReference type="PROSITE" id="PS00623"/>
    </source>
</evidence>
<dbReference type="EC" id="1.1.3.6" evidence="13"/>
<sequence>MAVGAAALSSSWLAAAASPRRALATGDRVPVLIIGSGYGGAVAALRLTQAGITTNIVEMGQNWTTPGSDGKIFCPILKPDQRSTWLRDKTDLPLSNIMGIPINQNITKGAGVLDAEHFAGIRVYQGRGVGGGSLVNGGMAVTPKRGYFEEILPSVDSNEMYNTFFPKANAALGVNNIDPAWFSSTKYYQFARTAKKTAEASGFATTFVPNVYDFNYMKQEDAGTVTQSALAGEVIYGNNAGKKSLDKTYLAQAAATGKLTITTMHQVTKVAPASSGGGYTVEMNQIDGQGNVVGTKSVTADKVIFAAGSVGTSKLLVSMKGQGILPNLPGEVGQGWGNNGNVMVGRANQAWDATGAKQSSIPVLGIDNWADPTAPVFAEIAPMPAGIETFVSLYLAITKNPERANFLFNSSTGNVDLSWKTSQNQPAIDMAKAVFDKINKKQGTIYRTDLFGTVKTWGDDFVYHPLGGCVLNKATDNYGRLNGYPGLYVMDGSLVPGNTGVNPFVTITALAERNMANIVANDLH</sequence>
<evidence type="ECO:0000256" key="9">
    <source>
        <dbReference type="ARBA" id="ARBA00023221"/>
    </source>
</evidence>
<evidence type="ECO:0000256" key="12">
    <source>
        <dbReference type="ARBA" id="ARBA00049645"/>
    </source>
</evidence>
<keyword evidence="10" id="KW-0413">Isomerase</keyword>
<keyword evidence="7" id="KW-0443">Lipid metabolism</keyword>